<protein>
    <submittedName>
        <fullName evidence="1">Uncharacterized protein</fullName>
    </submittedName>
</protein>
<evidence type="ECO:0000313" key="2">
    <source>
        <dbReference type="Proteomes" id="UP000325787"/>
    </source>
</evidence>
<sequence>MWSEEAVREPQLVERRGGAGIAYADEILGDRDSRGVLWDRATVASGRGKPQFAKIHVHRQRRAMRKLLCQVCGRPAHGDDRGVLWLLRNRTGDWRGWPEGMLVSEPPVCESCLALATRVCPALRDEGHLVAQAASCPVHGVEGFRYRAGAGRPVPVENELVSFIAPAIRWTLASKLVRQLHNCTVLEVREGAAAT</sequence>
<dbReference type="OrthoDB" id="3689934at2"/>
<proteinExistence type="predicted"/>
<accession>A0A5Q0HFA4</accession>
<gene>
    <name evidence="1" type="ORF">EKG83_43760</name>
</gene>
<reference evidence="2" key="1">
    <citation type="journal article" date="2021" name="Curr. Microbiol.">
        <title>Complete genome of nocamycin-producing strain Saccharothrix syringae NRRL B-16468 reveals the biosynthetic potential for secondary metabolites.</title>
        <authorList>
            <person name="Mo X."/>
            <person name="Yang S."/>
        </authorList>
    </citation>
    <scope>NUCLEOTIDE SEQUENCE [LARGE SCALE GENOMIC DNA]</scope>
    <source>
        <strain evidence="2">ATCC 51364 / DSM 43886 / JCM 6844 / KCTC 9398 / NBRC 14523 / NRRL B-16468 / INA 2240</strain>
    </source>
</reference>
<name>A0A5Q0HFA4_SACSY</name>
<dbReference type="AlphaFoldDB" id="A0A5Q0HFA4"/>
<keyword evidence="2" id="KW-1185">Reference proteome</keyword>
<dbReference type="EMBL" id="CP034550">
    <property type="protein sequence ID" value="QFZ24871.1"/>
    <property type="molecule type" value="Genomic_DNA"/>
</dbReference>
<dbReference type="Proteomes" id="UP000325787">
    <property type="component" value="Chromosome"/>
</dbReference>
<dbReference type="KEGG" id="ssyi:EKG83_43760"/>
<organism evidence="1 2">
    <name type="scientific">Saccharothrix syringae</name>
    <name type="common">Nocardiopsis syringae</name>
    <dbReference type="NCBI Taxonomy" id="103733"/>
    <lineage>
        <taxon>Bacteria</taxon>
        <taxon>Bacillati</taxon>
        <taxon>Actinomycetota</taxon>
        <taxon>Actinomycetes</taxon>
        <taxon>Pseudonocardiales</taxon>
        <taxon>Pseudonocardiaceae</taxon>
        <taxon>Saccharothrix</taxon>
    </lineage>
</organism>
<evidence type="ECO:0000313" key="1">
    <source>
        <dbReference type="EMBL" id="QFZ24871.1"/>
    </source>
</evidence>